<protein>
    <submittedName>
        <fullName evidence="2">Uncharacterized protein</fullName>
    </submittedName>
</protein>
<feature type="region of interest" description="Disordered" evidence="1">
    <location>
        <begin position="1"/>
        <end position="26"/>
    </location>
</feature>
<proteinExistence type="predicted"/>
<evidence type="ECO:0000313" key="3">
    <source>
        <dbReference type="Proteomes" id="UP001165143"/>
    </source>
</evidence>
<dbReference type="Proteomes" id="UP001165143">
    <property type="component" value="Unassembled WGS sequence"/>
</dbReference>
<gene>
    <name evidence="2" type="ORF">Kpho01_68900</name>
</gene>
<organism evidence="2 3">
    <name type="scientific">Kitasatospora phosalacinea</name>
    <dbReference type="NCBI Taxonomy" id="2065"/>
    <lineage>
        <taxon>Bacteria</taxon>
        <taxon>Bacillati</taxon>
        <taxon>Actinomycetota</taxon>
        <taxon>Actinomycetes</taxon>
        <taxon>Kitasatosporales</taxon>
        <taxon>Streptomycetaceae</taxon>
        <taxon>Kitasatospora</taxon>
    </lineage>
</organism>
<comment type="caution">
    <text evidence="2">The sequence shown here is derived from an EMBL/GenBank/DDBJ whole genome shotgun (WGS) entry which is preliminary data.</text>
</comment>
<accession>A0A9W6PM96</accession>
<name>A0A9W6PM96_9ACTN</name>
<feature type="region of interest" description="Disordered" evidence="1">
    <location>
        <begin position="73"/>
        <end position="104"/>
    </location>
</feature>
<sequence>MGVTQRIYPRAHHAERHSESLSRPLRPTASAEQLSLTLSGIFVAIQVELALSWVLRAVDRWVCPIRAIRAGGGFTAQEQQRRERGQLDAAERFERGDGNGMTAP</sequence>
<dbReference type="AlphaFoldDB" id="A0A9W6PM96"/>
<evidence type="ECO:0000313" key="2">
    <source>
        <dbReference type="EMBL" id="GLW58880.1"/>
    </source>
</evidence>
<reference evidence="2" key="1">
    <citation type="submission" date="2023-02" db="EMBL/GenBank/DDBJ databases">
        <title>Kitasatospora phosalacinea NBRC 14362.</title>
        <authorList>
            <person name="Ichikawa N."/>
            <person name="Sato H."/>
            <person name="Tonouchi N."/>
        </authorList>
    </citation>
    <scope>NUCLEOTIDE SEQUENCE</scope>
    <source>
        <strain evidence="2">NBRC 14362</strain>
    </source>
</reference>
<evidence type="ECO:0000256" key="1">
    <source>
        <dbReference type="SAM" id="MobiDB-lite"/>
    </source>
</evidence>
<feature type="compositionally biased region" description="Basic and acidic residues" evidence="1">
    <location>
        <begin position="79"/>
        <end position="97"/>
    </location>
</feature>
<dbReference type="EMBL" id="BSRX01000062">
    <property type="protein sequence ID" value="GLW58880.1"/>
    <property type="molecule type" value="Genomic_DNA"/>
</dbReference>